<evidence type="ECO:0000256" key="7">
    <source>
        <dbReference type="ARBA" id="ARBA00023015"/>
    </source>
</evidence>
<keyword evidence="5 11" id="KW-0863">Zinc-finger</keyword>
<evidence type="ECO:0000256" key="11">
    <source>
        <dbReference type="PROSITE-ProRule" id="PRU00042"/>
    </source>
</evidence>
<protein>
    <recommendedName>
        <fullName evidence="12">C2H2-type domain-containing protein</fullName>
    </recommendedName>
</protein>
<evidence type="ECO:0000256" key="2">
    <source>
        <dbReference type="ARBA" id="ARBA00006991"/>
    </source>
</evidence>
<dbReference type="RefSeq" id="XP_020903266.1">
    <property type="nucleotide sequence ID" value="XM_021047607.2"/>
</dbReference>
<dbReference type="AlphaFoldDB" id="A0A913XEL2"/>
<reference evidence="13" key="1">
    <citation type="submission" date="2022-11" db="UniProtKB">
        <authorList>
            <consortium name="EnsemblMetazoa"/>
        </authorList>
    </citation>
    <scope>IDENTIFICATION</scope>
</reference>
<evidence type="ECO:0000313" key="13">
    <source>
        <dbReference type="EnsemblMetazoa" id="XP_020903266.1"/>
    </source>
</evidence>
<dbReference type="FunFam" id="3.30.160.60:FF:001235">
    <property type="entry name" value="Si:ch211-119o8.6"/>
    <property type="match status" value="1"/>
</dbReference>
<feature type="domain" description="C2H2-type" evidence="12">
    <location>
        <begin position="330"/>
        <end position="357"/>
    </location>
</feature>
<dbReference type="Pfam" id="PF05605">
    <property type="entry name" value="zf-Di19"/>
    <property type="match status" value="1"/>
</dbReference>
<evidence type="ECO:0000256" key="6">
    <source>
        <dbReference type="ARBA" id="ARBA00022833"/>
    </source>
</evidence>
<dbReference type="SMART" id="SM00355">
    <property type="entry name" value="ZnF_C2H2"/>
    <property type="match status" value="8"/>
</dbReference>
<keyword evidence="8" id="KW-0238">DNA-binding</keyword>
<dbReference type="FunFam" id="3.30.160.60:FF:001498">
    <property type="entry name" value="Zinc finger protein 404"/>
    <property type="match status" value="1"/>
</dbReference>
<dbReference type="InterPro" id="IPR008598">
    <property type="entry name" value="Di19_Zn-bd"/>
</dbReference>
<feature type="domain" description="C2H2-type" evidence="12">
    <location>
        <begin position="414"/>
        <end position="441"/>
    </location>
</feature>
<proteinExistence type="inferred from homology"/>
<dbReference type="FunFam" id="3.30.160.60:FF:001156">
    <property type="entry name" value="Zinc finger protein 407"/>
    <property type="match status" value="1"/>
</dbReference>
<dbReference type="SUPFAM" id="SSF57667">
    <property type="entry name" value="beta-beta-alpha zinc fingers"/>
    <property type="match status" value="4"/>
</dbReference>
<dbReference type="GeneID" id="110241713"/>
<dbReference type="FunFam" id="3.30.160.60:FF:000702">
    <property type="entry name" value="Transcription factor E4F1 isoform 1"/>
    <property type="match status" value="1"/>
</dbReference>
<dbReference type="InterPro" id="IPR013087">
    <property type="entry name" value="Znf_C2H2_type"/>
</dbReference>
<keyword evidence="3" id="KW-0479">Metal-binding</keyword>
<feature type="domain" description="C2H2-type" evidence="12">
    <location>
        <begin position="386"/>
        <end position="413"/>
    </location>
</feature>
<dbReference type="GO" id="GO:0005634">
    <property type="term" value="C:nucleus"/>
    <property type="evidence" value="ECO:0007669"/>
    <property type="project" value="UniProtKB-SubCell"/>
</dbReference>
<comment type="similarity">
    <text evidence="2">Belongs to the krueppel C2H2-type zinc-finger protein family.</text>
</comment>
<dbReference type="FunFam" id="3.30.160.60:FF:000075">
    <property type="entry name" value="Putative zinc finger protein 536"/>
    <property type="match status" value="1"/>
</dbReference>
<dbReference type="EnsemblMetazoa" id="XM_021047607.2">
    <property type="protein sequence ID" value="XP_020903266.1"/>
    <property type="gene ID" value="LOC110241713"/>
</dbReference>
<organism evidence="13 14">
    <name type="scientific">Exaiptasia diaphana</name>
    <name type="common">Tropical sea anemone</name>
    <name type="synonym">Aiptasia pulchella</name>
    <dbReference type="NCBI Taxonomy" id="2652724"/>
    <lineage>
        <taxon>Eukaryota</taxon>
        <taxon>Metazoa</taxon>
        <taxon>Cnidaria</taxon>
        <taxon>Anthozoa</taxon>
        <taxon>Hexacorallia</taxon>
        <taxon>Actiniaria</taxon>
        <taxon>Aiptasiidae</taxon>
        <taxon>Exaiptasia</taxon>
    </lineage>
</organism>
<dbReference type="GO" id="GO:0008270">
    <property type="term" value="F:zinc ion binding"/>
    <property type="evidence" value="ECO:0007669"/>
    <property type="project" value="UniProtKB-KW"/>
</dbReference>
<dbReference type="Pfam" id="PF13894">
    <property type="entry name" value="zf-C2H2_4"/>
    <property type="match status" value="1"/>
</dbReference>
<dbReference type="PROSITE" id="PS00028">
    <property type="entry name" value="ZINC_FINGER_C2H2_1"/>
    <property type="match status" value="7"/>
</dbReference>
<feature type="domain" description="C2H2-type" evidence="12">
    <location>
        <begin position="245"/>
        <end position="272"/>
    </location>
</feature>
<dbReference type="PANTHER" id="PTHR23234:SF10">
    <property type="entry name" value="RIKEN CDNA 6720489N17 GENE-RELATED"/>
    <property type="match status" value="1"/>
</dbReference>
<evidence type="ECO:0000313" key="14">
    <source>
        <dbReference type="Proteomes" id="UP000887567"/>
    </source>
</evidence>
<feature type="domain" description="C2H2-type" evidence="12">
    <location>
        <begin position="301"/>
        <end position="325"/>
    </location>
</feature>
<evidence type="ECO:0000256" key="5">
    <source>
        <dbReference type="ARBA" id="ARBA00022771"/>
    </source>
</evidence>
<evidence type="ECO:0000256" key="3">
    <source>
        <dbReference type="ARBA" id="ARBA00022723"/>
    </source>
</evidence>
<keyword evidence="10" id="KW-0539">Nucleus</keyword>
<sequence length="469" mass="54727">MDDIWIEYKCKSGQTLFIYNKLTGEHKWTSEEKNKSVTFKEFRCIAIQTDDSSCNNGCTSMYINQDSNDKIGAYSSKTAELSPQLRMDDLQEDDIERIPPESSLQYAMEHDDTSGIYEVSVGDVVEELHVEYPSDSNAEEEDSFSDGIGSETEYYPEAKIIKTENSDPSTSIRLRTRTTSARKITVDMTDDNSTEMQSYDNSKDKYIDPALRIKRFYKCSYCKKQFDSKGKLDDHIRTHTGEKPFGCIYCDRNFSKKCNLQRHLRRHTGERNYICNLCDKKFIDSAELQRHMISHTGERAFECPYCEKKFAQKNTLTCHLRRHTGIGRSFDCSVCGRQFEHRSDLRRHKRTHTGEKPYGCTYCDKKFPTKYSLNRHIRSHTGEKPFQCTICEKKFSEKKNLEYHMTIHTKEKRFECGRCGKKFARKAYTDYHYRTCSGEKTLDNLDESITEETFKTSEENVEAPDQFIA</sequence>
<keyword evidence="4" id="KW-0677">Repeat</keyword>
<keyword evidence="14" id="KW-1185">Reference proteome</keyword>
<accession>A0A913XEL2</accession>
<evidence type="ECO:0000259" key="12">
    <source>
        <dbReference type="PROSITE" id="PS50157"/>
    </source>
</evidence>
<dbReference type="PROSITE" id="PS50157">
    <property type="entry name" value="ZINC_FINGER_C2H2_2"/>
    <property type="match status" value="8"/>
</dbReference>
<feature type="domain" description="C2H2-type" evidence="12">
    <location>
        <begin position="273"/>
        <end position="300"/>
    </location>
</feature>
<dbReference type="Pfam" id="PF00096">
    <property type="entry name" value="zf-C2H2"/>
    <property type="match status" value="4"/>
</dbReference>
<evidence type="ECO:0000256" key="4">
    <source>
        <dbReference type="ARBA" id="ARBA00022737"/>
    </source>
</evidence>
<dbReference type="GO" id="GO:0003677">
    <property type="term" value="F:DNA binding"/>
    <property type="evidence" value="ECO:0007669"/>
    <property type="project" value="UniProtKB-KW"/>
</dbReference>
<dbReference type="OrthoDB" id="654211at2759"/>
<dbReference type="Proteomes" id="UP000887567">
    <property type="component" value="Unplaced"/>
</dbReference>
<dbReference type="OMA" id="LITHIRM"/>
<dbReference type="InterPro" id="IPR050758">
    <property type="entry name" value="Znf_C2H2-type"/>
</dbReference>
<evidence type="ECO:0000256" key="1">
    <source>
        <dbReference type="ARBA" id="ARBA00004123"/>
    </source>
</evidence>
<dbReference type="Gene3D" id="3.30.160.60">
    <property type="entry name" value="Classic Zinc Finger"/>
    <property type="match status" value="8"/>
</dbReference>
<keyword evidence="6" id="KW-0862">Zinc</keyword>
<keyword evidence="7" id="KW-0805">Transcription regulation</keyword>
<evidence type="ECO:0000256" key="8">
    <source>
        <dbReference type="ARBA" id="ARBA00023125"/>
    </source>
</evidence>
<dbReference type="FunFam" id="3.30.160.60:FF:000446">
    <property type="entry name" value="Zinc finger protein"/>
    <property type="match status" value="1"/>
</dbReference>
<comment type="subcellular location">
    <subcellularLocation>
        <location evidence="1">Nucleus</location>
    </subcellularLocation>
</comment>
<evidence type="ECO:0000256" key="10">
    <source>
        <dbReference type="ARBA" id="ARBA00023242"/>
    </source>
</evidence>
<name>A0A913XEL2_EXADI</name>
<evidence type="ECO:0000256" key="9">
    <source>
        <dbReference type="ARBA" id="ARBA00023163"/>
    </source>
</evidence>
<dbReference type="FunFam" id="3.30.160.60:FF:000145">
    <property type="entry name" value="Zinc finger protein 574"/>
    <property type="match status" value="1"/>
</dbReference>
<keyword evidence="9" id="KW-0804">Transcription</keyword>
<feature type="domain" description="C2H2-type" evidence="12">
    <location>
        <begin position="217"/>
        <end position="244"/>
    </location>
</feature>
<dbReference type="PANTHER" id="PTHR23234">
    <property type="entry name" value="ZNF44 PROTEIN"/>
    <property type="match status" value="1"/>
</dbReference>
<feature type="domain" description="C2H2-type" evidence="12">
    <location>
        <begin position="358"/>
        <end position="385"/>
    </location>
</feature>
<dbReference type="InterPro" id="IPR036236">
    <property type="entry name" value="Znf_C2H2_sf"/>
</dbReference>
<dbReference type="KEGG" id="epa:110241713"/>